<keyword evidence="6" id="KW-0732">Signal</keyword>
<dbReference type="PANTHER" id="PTHR21041">
    <property type="entry name" value="DENDRITIC CELL-SPECIFIC TRANSMEMBRANE PROTEIN"/>
    <property type="match status" value="1"/>
</dbReference>
<gene>
    <name evidence="8" type="ORF">PECUL_23A041708</name>
</gene>
<dbReference type="AlphaFoldDB" id="A0AAD1W603"/>
<evidence type="ECO:0000256" key="3">
    <source>
        <dbReference type="ARBA" id="ARBA00022989"/>
    </source>
</evidence>
<feature type="signal peptide" evidence="6">
    <location>
        <begin position="1"/>
        <end position="15"/>
    </location>
</feature>
<keyword evidence="9" id="KW-1185">Reference proteome</keyword>
<feature type="transmembrane region" description="Helical" evidence="5">
    <location>
        <begin position="315"/>
        <end position="336"/>
    </location>
</feature>
<comment type="subcellular location">
    <subcellularLocation>
        <location evidence="1">Membrane</location>
        <topology evidence="1">Multi-pass membrane protein</topology>
    </subcellularLocation>
</comment>
<reference evidence="8" key="1">
    <citation type="submission" date="2022-03" db="EMBL/GenBank/DDBJ databases">
        <authorList>
            <person name="Alioto T."/>
            <person name="Alioto T."/>
            <person name="Gomez Garrido J."/>
        </authorList>
    </citation>
    <scope>NUCLEOTIDE SEQUENCE</scope>
</reference>
<evidence type="ECO:0000256" key="5">
    <source>
        <dbReference type="SAM" id="Phobius"/>
    </source>
</evidence>
<keyword evidence="3 5" id="KW-1133">Transmembrane helix</keyword>
<evidence type="ECO:0000256" key="4">
    <source>
        <dbReference type="ARBA" id="ARBA00023136"/>
    </source>
</evidence>
<evidence type="ECO:0000256" key="1">
    <source>
        <dbReference type="ARBA" id="ARBA00004141"/>
    </source>
</evidence>
<evidence type="ECO:0000259" key="7">
    <source>
        <dbReference type="Pfam" id="PF07782"/>
    </source>
</evidence>
<feature type="transmembrane region" description="Helical" evidence="5">
    <location>
        <begin position="223"/>
        <end position="251"/>
    </location>
</feature>
<dbReference type="Proteomes" id="UP001295444">
    <property type="component" value="Chromosome 04"/>
</dbReference>
<feature type="domain" description="Dendritic cell-specific transmembrane protein-like" evidence="7">
    <location>
        <begin position="172"/>
        <end position="359"/>
    </location>
</feature>
<feature type="transmembrane region" description="Helical" evidence="5">
    <location>
        <begin position="139"/>
        <end position="161"/>
    </location>
</feature>
<dbReference type="InterPro" id="IPR051856">
    <property type="entry name" value="CSR-E3_Ligase_Protein"/>
</dbReference>
<keyword evidence="4 5" id="KW-0472">Membrane</keyword>
<evidence type="ECO:0000256" key="6">
    <source>
        <dbReference type="SAM" id="SignalP"/>
    </source>
</evidence>
<organism evidence="8 9">
    <name type="scientific">Pelobates cultripes</name>
    <name type="common">Western spadefoot toad</name>
    <dbReference type="NCBI Taxonomy" id="61616"/>
    <lineage>
        <taxon>Eukaryota</taxon>
        <taxon>Metazoa</taxon>
        <taxon>Chordata</taxon>
        <taxon>Craniata</taxon>
        <taxon>Vertebrata</taxon>
        <taxon>Euteleostomi</taxon>
        <taxon>Amphibia</taxon>
        <taxon>Batrachia</taxon>
        <taxon>Anura</taxon>
        <taxon>Pelobatoidea</taxon>
        <taxon>Pelobatidae</taxon>
        <taxon>Pelobates</taxon>
    </lineage>
</organism>
<keyword evidence="2 5" id="KW-0812">Transmembrane</keyword>
<protein>
    <submittedName>
        <fullName evidence="8">Dendritic cell-specific transmembrane</fullName>
    </submittedName>
</protein>
<evidence type="ECO:0000256" key="2">
    <source>
        <dbReference type="ARBA" id="ARBA00022692"/>
    </source>
</evidence>
<dbReference type="GO" id="GO:0016020">
    <property type="term" value="C:membrane"/>
    <property type="evidence" value="ECO:0007669"/>
    <property type="project" value="UniProtKB-SubCell"/>
</dbReference>
<sequence>MSVLAFLSRSMRCLGLLFVLSCIMKKGRNALIAAGTGIVLLNNVKNICKNLKNLAESLTCNLEAKQLFVNVFPLGIFVKIMHFIFKQSHDFFEILKFADSFKCNAKINSENIELAINETKAKIQNTSESIASLLDIASYAGHILILIIGISWVLLGSWLFVRKFLSHESKTFDNLYITKRFMLYDQCTRQQNEVCVLPLNNQEKKEYIIIPSLKMSKKQNKLLWLYFIPVFTNMFIWTFLMFLDFVFYWLIVTVSKHLQEIPPLEIPVRAYFSGKKKAFLVPETSSTATYEEHVQMYLFEPKCNPMPGLCLSDSWIPISIIIIVLFIFGTLSPFLIQTKMLVAGAFYPDKDLERIKYIHNEILRKRSKTTSDGERRSLGTIISQANFWFPILKMKYSELIDEEHNQNEIESKV</sequence>
<dbReference type="InterPro" id="IPR012858">
    <property type="entry name" value="DC_STAMP-like"/>
</dbReference>
<name>A0AAD1W603_PELCU</name>
<proteinExistence type="predicted"/>
<evidence type="ECO:0000313" key="9">
    <source>
        <dbReference type="Proteomes" id="UP001295444"/>
    </source>
</evidence>
<feature type="chain" id="PRO_5042021730" evidence="6">
    <location>
        <begin position="16"/>
        <end position="413"/>
    </location>
</feature>
<evidence type="ECO:0000313" key="8">
    <source>
        <dbReference type="EMBL" id="CAH2285730.1"/>
    </source>
</evidence>
<accession>A0AAD1W603</accession>
<dbReference type="EMBL" id="OW240915">
    <property type="protein sequence ID" value="CAH2285730.1"/>
    <property type="molecule type" value="Genomic_DNA"/>
</dbReference>
<dbReference type="Pfam" id="PF07782">
    <property type="entry name" value="DC_STAMP"/>
    <property type="match status" value="1"/>
</dbReference>
<dbReference type="PANTHER" id="PTHR21041:SF2">
    <property type="entry name" value="DENDRITIC CELL-SPECIFIC TRANSMEMBRANE PROTEIN"/>
    <property type="match status" value="1"/>
</dbReference>